<organism evidence="3 4">
    <name type="scientific">Actinophytocola algeriensis</name>
    <dbReference type="NCBI Taxonomy" id="1768010"/>
    <lineage>
        <taxon>Bacteria</taxon>
        <taxon>Bacillati</taxon>
        <taxon>Actinomycetota</taxon>
        <taxon>Actinomycetes</taxon>
        <taxon>Pseudonocardiales</taxon>
        <taxon>Pseudonocardiaceae</taxon>
    </lineage>
</organism>
<feature type="coiled-coil region" evidence="1">
    <location>
        <begin position="65"/>
        <end position="99"/>
    </location>
</feature>
<name>A0A7W7VHQ9_9PSEU</name>
<evidence type="ECO:0000256" key="2">
    <source>
        <dbReference type="SAM" id="MobiDB-lite"/>
    </source>
</evidence>
<dbReference type="Pfam" id="PF01527">
    <property type="entry name" value="HTH_Tnp_1"/>
    <property type="match status" value="1"/>
</dbReference>
<feature type="region of interest" description="Disordered" evidence="2">
    <location>
        <begin position="1"/>
        <end position="23"/>
    </location>
</feature>
<proteinExistence type="predicted"/>
<dbReference type="InterPro" id="IPR002514">
    <property type="entry name" value="Transposase_8"/>
</dbReference>
<dbReference type="Proteomes" id="UP000520767">
    <property type="component" value="Unassembled WGS sequence"/>
</dbReference>
<sequence length="104" mass="11725">MPETGQEGSMDMATRKRHSPEQVVRKLTTADRLLAEGKDVAAVCRELGVSEQTYHRWRNQFGGLKADDAKRLKDLERENSTLKRLLADAELEKAALKEIAKGNF</sequence>
<dbReference type="InterPro" id="IPR052546">
    <property type="entry name" value="Transposase_8_domain"/>
</dbReference>
<dbReference type="InterPro" id="IPR009057">
    <property type="entry name" value="Homeodomain-like_sf"/>
</dbReference>
<protein>
    <submittedName>
        <fullName evidence="3">Transposase-like protein</fullName>
    </submittedName>
</protein>
<dbReference type="EMBL" id="JACHJQ010000008">
    <property type="protein sequence ID" value="MBB4910681.1"/>
    <property type="molecule type" value="Genomic_DNA"/>
</dbReference>
<dbReference type="GO" id="GO:0003677">
    <property type="term" value="F:DNA binding"/>
    <property type="evidence" value="ECO:0007669"/>
    <property type="project" value="InterPro"/>
</dbReference>
<evidence type="ECO:0000256" key="1">
    <source>
        <dbReference type="SAM" id="Coils"/>
    </source>
</evidence>
<keyword evidence="1" id="KW-0175">Coiled coil</keyword>
<dbReference type="SUPFAM" id="SSF46689">
    <property type="entry name" value="Homeodomain-like"/>
    <property type="match status" value="1"/>
</dbReference>
<dbReference type="Gene3D" id="1.10.10.60">
    <property type="entry name" value="Homeodomain-like"/>
    <property type="match status" value="1"/>
</dbReference>
<gene>
    <name evidence="3" type="ORF">FHR82_006940</name>
</gene>
<dbReference type="GO" id="GO:0006313">
    <property type="term" value="P:DNA transposition"/>
    <property type="evidence" value="ECO:0007669"/>
    <property type="project" value="InterPro"/>
</dbReference>
<evidence type="ECO:0000313" key="4">
    <source>
        <dbReference type="Proteomes" id="UP000520767"/>
    </source>
</evidence>
<keyword evidence="4" id="KW-1185">Reference proteome</keyword>
<dbReference type="AlphaFoldDB" id="A0A7W7VHQ9"/>
<evidence type="ECO:0000313" key="3">
    <source>
        <dbReference type="EMBL" id="MBB4910681.1"/>
    </source>
</evidence>
<accession>A0A7W7VHQ9</accession>
<dbReference type="GO" id="GO:0004803">
    <property type="term" value="F:transposase activity"/>
    <property type="evidence" value="ECO:0007669"/>
    <property type="project" value="InterPro"/>
</dbReference>
<dbReference type="PANTHER" id="PTHR33609:SF1">
    <property type="entry name" value="TRANSPOSASE"/>
    <property type="match status" value="1"/>
</dbReference>
<reference evidence="3 4" key="1">
    <citation type="submission" date="2020-08" db="EMBL/GenBank/DDBJ databases">
        <title>Genomic Encyclopedia of Type Strains, Phase III (KMG-III): the genomes of soil and plant-associated and newly described type strains.</title>
        <authorList>
            <person name="Whitman W."/>
        </authorList>
    </citation>
    <scope>NUCLEOTIDE SEQUENCE [LARGE SCALE GENOMIC DNA]</scope>
    <source>
        <strain evidence="3 4">CECT 8960</strain>
    </source>
</reference>
<comment type="caution">
    <text evidence="3">The sequence shown here is derived from an EMBL/GenBank/DDBJ whole genome shotgun (WGS) entry which is preliminary data.</text>
</comment>
<dbReference type="PANTHER" id="PTHR33609">
    <property type="entry name" value="LOW CALCIUM RESPONSE LOCUS PROTEIN S"/>
    <property type="match status" value="1"/>
</dbReference>